<proteinExistence type="predicted"/>
<keyword evidence="1" id="KW-0812">Transmembrane</keyword>
<reference evidence="2" key="1">
    <citation type="submission" date="2023-07" db="EMBL/GenBank/DDBJ databases">
        <title>A chromosome-level genome assembly of Lolium multiflorum.</title>
        <authorList>
            <person name="Chen Y."/>
            <person name="Copetti D."/>
            <person name="Kolliker R."/>
            <person name="Studer B."/>
        </authorList>
    </citation>
    <scope>NUCLEOTIDE SEQUENCE</scope>
    <source>
        <strain evidence="2">02402/16</strain>
        <tissue evidence="2">Leaf</tissue>
    </source>
</reference>
<keyword evidence="1" id="KW-0472">Membrane</keyword>
<gene>
    <name evidence="2" type="ORF">QYE76_012736</name>
</gene>
<evidence type="ECO:0008006" key="4">
    <source>
        <dbReference type="Google" id="ProtNLM"/>
    </source>
</evidence>
<protein>
    <recommendedName>
        <fullName evidence="4">Retrotransposon Copia-like N-terminal domain-containing protein</fullName>
    </recommendedName>
</protein>
<sequence>MASSSSATAAANLAAALGSPPTEKLTRQNHLFWKTQVLPALRGAQVLGLLDGSDAAPSKTLEVEDSEKQKSTVPNEAYAVWLARDQTVLSYLVKGLDVDLLSHVVGLESAHQVWTTIEGLFASQSRSRVNMLRGALANTKKLELTVPQFISKMRGFASELAAAGKIVDDDELKGYILGGLQGPYTPFVASMNATPNTTLTDIHLQMSLLVGVIRLVQTSHAVMVADTEMMVVIGMVATGTAVTTTVVMTVEEDTAIVEMIAETGDVMIVTVATMTVATTGVMIAVMFSAVMVEVVAAAVMTVVHPREDVVEAGLPHGLLILHAKSAPSMVTLQVSVGGATLTVMMMMMIAAMTVTVLRKEPMASIQIGTWTLAPLIILLGS</sequence>
<evidence type="ECO:0000313" key="2">
    <source>
        <dbReference type="EMBL" id="KAK1696039.1"/>
    </source>
</evidence>
<dbReference type="PANTHER" id="PTHR47481:SF31">
    <property type="entry name" value="OS01G0873500 PROTEIN"/>
    <property type="match status" value="1"/>
</dbReference>
<feature type="transmembrane region" description="Helical" evidence="1">
    <location>
        <begin position="334"/>
        <end position="357"/>
    </location>
</feature>
<keyword evidence="1" id="KW-1133">Transmembrane helix</keyword>
<keyword evidence="3" id="KW-1185">Reference proteome</keyword>
<dbReference type="AlphaFoldDB" id="A0AAD8U1I0"/>
<dbReference type="Proteomes" id="UP001231189">
    <property type="component" value="Unassembled WGS sequence"/>
</dbReference>
<organism evidence="2 3">
    <name type="scientific">Lolium multiflorum</name>
    <name type="common">Italian ryegrass</name>
    <name type="synonym">Lolium perenne subsp. multiflorum</name>
    <dbReference type="NCBI Taxonomy" id="4521"/>
    <lineage>
        <taxon>Eukaryota</taxon>
        <taxon>Viridiplantae</taxon>
        <taxon>Streptophyta</taxon>
        <taxon>Embryophyta</taxon>
        <taxon>Tracheophyta</taxon>
        <taxon>Spermatophyta</taxon>
        <taxon>Magnoliopsida</taxon>
        <taxon>Liliopsida</taxon>
        <taxon>Poales</taxon>
        <taxon>Poaceae</taxon>
        <taxon>BOP clade</taxon>
        <taxon>Pooideae</taxon>
        <taxon>Poodae</taxon>
        <taxon>Poeae</taxon>
        <taxon>Poeae Chloroplast Group 2 (Poeae type)</taxon>
        <taxon>Loliodinae</taxon>
        <taxon>Loliinae</taxon>
        <taxon>Lolium</taxon>
    </lineage>
</organism>
<comment type="caution">
    <text evidence="2">The sequence shown here is derived from an EMBL/GenBank/DDBJ whole genome shotgun (WGS) entry which is preliminary data.</text>
</comment>
<dbReference type="PANTHER" id="PTHR47481">
    <property type="match status" value="1"/>
</dbReference>
<evidence type="ECO:0000256" key="1">
    <source>
        <dbReference type="SAM" id="Phobius"/>
    </source>
</evidence>
<evidence type="ECO:0000313" key="3">
    <source>
        <dbReference type="Proteomes" id="UP001231189"/>
    </source>
</evidence>
<dbReference type="EMBL" id="JAUUTY010000001">
    <property type="protein sequence ID" value="KAK1696039.1"/>
    <property type="molecule type" value="Genomic_DNA"/>
</dbReference>
<feature type="transmembrane region" description="Helical" evidence="1">
    <location>
        <begin position="363"/>
        <end position="380"/>
    </location>
</feature>
<dbReference type="Pfam" id="PF14223">
    <property type="entry name" value="Retrotran_gag_2"/>
    <property type="match status" value="1"/>
</dbReference>
<name>A0AAD8U1I0_LOLMU</name>
<accession>A0AAD8U1I0</accession>